<feature type="region of interest" description="Disordered" evidence="1">
    <location>
        <begin position="23"/>
        <end position="55"/>
    </location>
</feature>
<dbReference type="OrthoDB" id="2507738at2759"/>
<evidence type="ECO:0000256" key="1">
    <source>
        <dbReference type="SAM" id="MobiDB-lite"/>
    </source>
</evidence>
<sequence>MASEIDWLGSNLDWLRHHPKQYQADASDEPSIKSPTQPSIQSSSQATSPAPHPSNSSTHLFGRLLLALLTDYKTGWLLKNPGWDLADRMMIVFLKLNRIQQRREAKFAEALRTGAHKKTVPDGPKASKPKFPLSIIYGFLALFLGGRLCKRAATDLSV</sequence>
<proteinExistence type="predicted"/>
<organism evidence="2">
    <name type="scientific">Puccinia triticina (isolate 1-1 / race 1 (BBBD))</name>
    <name type="common">Brown leaf rust fungus</name>
    <dbReference type="NCBI Taxonomy" id="630390"/>
    <lineage>
        <taxon>Eukaryota</taxon>
        <taxon>Fungi</taxon>
        <taxon>Dikarya</taxon>
        <taxon>Basidiomycota</taxon>
        <taxon>Pucciniomycotina</taxon>
        <taxon>Pucciniomycetes</taxon>
        <taxon>Pucciniales</taxon>
        <taxon>Pucciniaceae</taxon>
        <taxon>Puccinia</taxon>
    </lineage>
</organism>
<gene>
    <name evidence="2" type="ORF">PTTG_28055</name>
</gene>
<dbReference type="AlphaFoldDB" id="A0A180GES4"/>
<reference evidence="2" key="2">
    <citation type="submission" date="2016-05" db="EMBL/GenBank/DDBJ databases">
        <title>Comparative analysis highlights variable genome content of wheat rusts and divergence of the mating loci.</title>
        <authorList>
            <person name="Cuomo C.A."/>
            <person name="Bakkeren G."/>
            <person name="Szabo L."/>
            <person name="Khalil H."/>
            <person name="Joly D."/>
            <person name="Goldberg J."/>
            <person name="Young S."/>
            <person name="Zeng Q."/>
            <person name="Fellers J."/>
        </authorList>
    </citation>
    <scope>NUCLEOTIDE SEQUENCE [LARGE SCALE GENOMIC DNA]</scope>
    <source>
        <strain evidence="2">1-1 BBBD Race 1</strain>
    </source>
</reference>
<evidence type="ECO:0000313" key="3">
    <source>
        <dbReference type="EnsemblFungi" id="PTTG_28055-t43_1-p1"/>
    </source>
</evidence>
<feature type="compositionally biased region" description="Low complexity" evidence="1">
    <location>
        <begin position="32"/>
        <end position="49"/>
    </location>
</feature>
<dbReference type="EMBL" id="ADAS02000085">
    <property type="protein sequence ID" value="OAV91190.1"/>
    <property type="molecule type" value="Genomic_DNA"/>
</dbReference>
<name>A0A180GES4_PUCT1</name>
<protein>
    <submittedName>
        <fullName evidence="2 3">Uncharacterized protein</fullName>
    </submittedName>
</protein>
<evidence type="ECO:0000313" key="2">
    <source>
        <dbReference type="EMBL" id="OAV91190.1"/>
    </source>
</evidence>
<keyword evidence="4" id="KW-1185">Reference proteome</keyword>
<dbReference type="VEuPathDB" id="FungiDB:PTTG_28055"/>
<dbReference type="Proteomes" id="UP000005240">
    <property type="component" value="Unassembled WGS sequence"/>
</dbReference>
<dbReference type="EnsemblFungi" id="PTTG_28055-t43_1">
    <property type="protein sequence ID" value="PTTG_28055-t43_1-p1"/>
    <property type="gene ID" value="PTTG_28055"/>
</dbReference>
<evidence type="ECO:0000313" key="4">
    <source>
        <dbReference type="Proteomes" id="UP000005240"/>
    </source>
</evidence>
<reference evidence="2" key="1">
    <citation type="submission" date="2009-11" db="EMBL/GenBank/DDBJ databases">
        <authorList>
            <consortium name="The Broad Institute Genome Sequencing Platform"/>
            <person name="Ward D."/>
            <person name="Feldgarden M."/>
            <person name="Earl A."/>
            <person name="Young S.K."/>
            <person name="Zeng Q."/>
            <person name="Koehrsen M."/>
            <person name="Alvarado L."/>
            <person name="Berlin A."/>
            <person name="Bochicchio J."/>
            <person name="Borenstein D."/>
            <person name="Chapman S.B."/>
            <person name="Chen Z."/>
            <person name="Engels R."/>
            <person name="Freedman E."/>
            <person name="Gellesch M."/>
            <person name="Goldberg J."/>
            <person name="Griggs A."/>
            <person name="Gujja S."/>
            <person name="Heilman E."/>
            <person name="Heiman D."/>
            <person name="Hepburn T."/>
            <person name="Howarth C."/>
            <person name="Jen D."/>
            <person name="Larson L."/>
            <person name="Lewis B."/>
            <person name="Mehta T."/>
            <person name="Park D."/>
            <person name="Pearson M."/>
            <person name="Roberts A."/>
            <person name="Saif S."/>
            <person name="Shea T."/>
            <person name="Shenoy N."/>
            <person name="Sisk P."/>
            <person name="Stolte C."/>
            <person name="Sykes S."/>
            <person name="Thomson T."/>
            <person name="Walk T."/>
            <person name="White J."/>
            <person name="Yandava C."/>
            <person name="Izard J."/>
            <person name="Baranova O.V."/>
            <person name="Blanton J.M."/>
            <person name="Tanner A.C."/>
            <person name="Dewhirst F.E."/>
            <person name="Haas B."/>
            <person name="Nusbaum C."/>
            <person name="Birren B."/>
        </authorList>
    </citation>
    <scope>NUCLEOTIDE SEQUENCE [LARGE SCALE GENOMIC DNA]</scope>
    <source>
        <strain evidence="2">1-1 BBBD Race 1</strain>
    </source>
</reference>
<reference evidence="3 4" key="3">
    <citation type="journal article" date="2017" name="G3 (Bethesda)">
        <title>Comparative analysis highlights variable genome content of wheat rusts and divergence of the mating loci.</title>
        <authorList>
            <person name="Cuomo C.A."/>
            <person name="Bakkeren G."/>
            <person name="Khalil H.B."/>
            <person name="Panwar V."/>
            <person name="Joly D."/>
            <person name="Linning R."/>
            <person name="Sakthikumar S."/>
            <person name="Song X."/>
            <person name="Adiconis X."/>
            <person name="Fan L."/>
            <person name="Goldberg J.M."/>
            <person name="Levin J.Z."/>
            <person name="Young S."/>
            <person name="Zeng Q."/>
            <person name="Anikster Y."/>
            <person name="Bruce M."/>
            <person name="Wang M."/>
            <person name="Yin C."/>
            <person name="McCallum B."/>
            <person name="Szabo L.J."/>
            <person name="Hulbert S."/>
            <person name="Chen X."/>
            <person name="Fellers J.P."/>
        </authorList>
    </citation>
    <scope>NUCLEOTIDE SEQUENCE</scope>
    <source>
        <strain evidence="3">isolate 1-1 / race 1 (BBBD)</strain>
        <strain evidence="4">Isolate 1-1 / race 1 (BBBD)</strain>
    </source>
</reference>
<reference evidence="3" key="4">
    <citation type="submission" date="2025-05" db="UniProtKB">
        <authorList>
            <consortium name="EnsemblFungi"/>
        </authorList>
    </citation>
    <scope>IDENTIFICATION</scope>
    <source>
        <strain evidence="3">isolate 1-1 / race 1 (BBBD)</strain>
    </source>
</reference>
<accession>A0A180GES4</accession>